<gene>
    <name evidence="2" type="ORF">ASPGLDRAFT_64698</name>
</gene>
<dbReference type="AlphaFoldDB" id="A0A1L9VR95"/>
<accession>A0A1L9VR95</accession>
<reference evidence="3" key="1">
    <citation type="journal article" date="2017" name="Genome Biol.">
        <title>Comparative genomics reveals high biological diversity and specific adaptations in the industrially and medically important fungal genus Aspergillus.</title>
        <authorList>
            <person name="de Vries R.P."/>
            <person name="Riley R."/>
            <person name="Wiebenga A."/>
            <person name="Aguilar-Osorio G."/>
            <person name="Amillis S."/>
            <person name="Uchima C.A."/>
            <person name="Anderluh G."/>
            <person name="Asadollahi M."/>
            <person name="Askin M."/>
            <person name="Barry K."/>
            <person name="Battaglia E."/>
            <person name="Bayram O."/>
            <person name="Benocci T."/>
            <person name="Braus-Stromeyer S.A."/>
            <person name="Caldana C."/>
            <person name="Canovas D."/>
            <person name="Cerqueira G.C."/>
            <person name="Chen F."/>
            <person name="Chen W."/>
            <person name="Choi C."/>
            <person name="Clum A."/>
            <person name="Dos Santos R.A."/>
            <person name="Damasio A.R."/>
            <person name="Diallinas G."/>
            <person name="Emri T."/>
            <person name="Fekete E."/>
            <person name="Flipphi M."/>
            <person name="Freyberg S."/>
            <person name="Gallo A."/>
            <person name="Gournas C."/>
            <person name="Habgood R."/>
            <person name="Hainaut M."/>
            <person name="Harispe M.L."/>
            <person name="Henrissat B."/>
            <person name="Hilden K.S."/>
            <person name="Hope R."/>
            <person name="Hossain A."/>
            <person name="Karabika E."/>
            <person name="Karaffa L."/>
            <person name="Karanyi Z."/>
            <person name="Krasevec N."/>
            <person name="Kuo A."/>
            <person name="Kusch H."/>
            <person name="LaButti K."/>
            <person name="Lagendijk E.L."/>
            <person name="Lapidus A."/>
            <person name="Levasseur A."/>
            <person name="Lindquist E."/>
            <person name="Lipzen A."/>
            <person name="Logrieco A.F."/>
            <person name="MacCabe A."/>
            <person name="Maekelae M.R."/>
            <person name="Malavazi I."/>
            <person name="Melin P."/>
            <person name="Meyer V."/>
            <person name="Mielnichuk N."/>
            <person name="Miskei M."/>
            <person name="Molnar A.P."/>
            <person name="Mule G."/>
            <person name="Ngan C.Y."/>
            <person name="Orejas M."/>
            <person name="Orosz E."/>
            <person name="Ouedraogo J.P."/>
            <person name="Overkamp K.M."/>
            <person name="Park H.-S."/>
            <person name="Perrone G."/>
            <person name="Piumi F."/>
            <person name="Punt P.J."/>
            <person name="Ram A.F."/>
            <person name="Ramon A."/>
            <person name="Rauscher S."/>
            <person name="Record E."/>
            <person name="Riano-Pachon D.M."/>
            <person name="Robert V."/>
            <person name="Roehrig J."/>
            <person name="Ruller R."/>
            <person name="Salamov A."/>
            <person name="Salih N.S."/>
            <person name="Samson R.A."/>
            <person name="Sandor E."/>
            <person name="Sanguinetti M."/>
            <person name="Schuetze T."/>
            <person name="Sepcic K."/>
            <person name="Shelest E."/>
            <person name="Sherlock G."/>
            <person name="Sophianopoulou V."/>
            <person name="Squina F.M."/>
            <person name="Sun H."/>
            <person name="Susca A."/>
            <person name="Todd R.B."/>
            <person name="Tsang A."/>
            <person name="Unkles S.E."/>
            <person name="van de Wiele N."/>
            <person name="van Rossen-Uffink D."/>
            <person name="Oliveira J.V."/>
            <person name="Vesth T.C."/>
            <person name="Visser J."/>
            <person name="Yu J.-H."/>
            <person name="Zhou M."/>
            <person name="Andersen M.R."/>
            <person name="Archer D.B."/>
            <person name="Baker S.E."/>
            <person name="Benoit I."/>
            <person name="Brakhage A.A."/>
            <person name="Braus G.H."/>
            <person name="Fischer R."/>
            <person name="Frisvad J.C."/>
            <person name="Goldman G.H."/>
            <person name="Houbraken J."/>
            <person name="Oakley B."/>
            <person name="Pocsi I."/>
            <person name="Scazzocchio C."/>
            <person name="Seiboth B."/>
            <person name="vanKuyk P.A."/>
            <person name="Wortman J."/>
            <person name="Dyer P.S."/>
            <person name="Grigoriev I.V."/>
        </authorList>
    </citation>
    <scope>NUCLEOTIDE SEQUENCE [LARGE SCALE GENOMIC DNA]</scope>
    <source>
        <strain evidence="3">CBS 516.65</strain>
    </source>
</reference>
<keyword evidence="3" id="KW-1185">Reference proteome</keyword>
<keyword evidence="1" id="KW-0560">Oxidoreductase</keyword>
<protein>
    <submittedName>
        <fullName evidence="2">Uncharacterized protein</fullName>
    </submittedName>
</protein>
<dbReference type="Pfam" id="PF14027">
    <property type="entry name" value="Questin_oxidase"/>
    <property type="match status" value="1"/>
</dbReference>
<dbReference type="RefSeq" id="XP_022403093.1">
    <property type="nucleotide sequence ID" value="XM_022548809.1"/>
</dbReference>
<dbReference type="EMBL" id="KV878892">
    <property type="protein sequence ID" value="OJJ86404.1"/>
    <property type="molecule type" value="Genomic_DNA"/>
</dbReference>
<dbReference type="GeneID" id="34465069"/>
<evidence type="ECO:0000256" key="1">
    <source>
        <dbReference type="ARBA" id="ARBA00023002"/>
    </source>
</evidence>
<sequence>MLCLEVFSRTPAPGCRPEGVEPCLVLHGKISNWRAETLYRLFEKGHAAVAPLRKPKLILHSNLPHLLGSVYFLGAGVEQLKELYEYEIQTLVPIDETLVRMLLESLINGFIGGFGHPFIHLPYTWKLQSPAVATEALSLGCTEYTELHGLLDQYPPGSSTYKSTSLVDIIKRVHDDNRFDDLFTNPGIANMGPLLQNRFEALLEHWNAWQTTDPLQQLEQCCDVFVLLGIGIGDRERKFDFFLIHTMTLQRACILRQYALFVIIVYICQLRLVFDVDIIDSIPVELSDDCDWKAMVDQALKHKRLRDSNFFEVFRAPREFEETYGKRDDLYLKAAVKFPTEFELGEIWTRYRGLFTDSRWV</sequence>
<dbReference type="Proteomes" id="UP000184300">
    <property type="component" value="Unassembled WGS sequence"/>
</dbReference>
<dbReference type="PANTHER" id="PTHR35870:SF6">
    <property type="entry name" value="MGS207 PROTEIN"/>
    <property type="match status" value="1"/>
</dbReference>
<proteinExistence type="predicted"/>
<dbReference type="InterPro" id="IPR025337">
    <property type="entry name" value="Questin_oxidase-like"/>
</dbReference>
<evidence type="ECO:0000313" key="3">
    <source>
        <dbReference type="Proteomes" id="UP000184300"/>
    </source>
</evidence>
<evidence type="ECO:0000313" key="2">
    <source>
        <dbReference type="EMBL" id="OJJ86404.1"/>
    </source>
</evidence>
<organism evidence="2 3">
    <name type="scientific">Aspergillus glaucus CBS 516.65</name>
    <dbReference type="NCBI Taxonomy" id="1160497"/>
    <lineage>
        <taxon>Eukaryota</taxon>
        <taxon>Fungi</taxon>
        <taxon>Dikarya</taxon>
        <taxon>Ascomycota</taxon>
        <taxon>Pezizomycotina</taxon>
        <taxon>Eurotiomycetes</taxon>
        <taxon>Eurotiomycetidae</taxon>
        <taxon>Eurotiales</taxon>
        <taxon>Aspergillaceae</taxon>
        <taxon>Aspergillus</taxon>
        <taxon>Aspergillus subgen. Aspergillus</taxon>
    </lineage>
</organism>
<dbReference type="GO" id="GO:0016491">
    <property type="term" value="F:oxidoreductase activity"/>
    <property type="evidence" value="ECO:0007669"/>
    <property type="project" value="UniProtKB-KW"/>
</dbReference>
<dbReference type="PANTHER" id="PTHR35870">
    <property type="entry name" value="PROTEIN, PUTATIVE (AFU_ORTHOLOGUE AFUA_5G03330)-RELATED"/>
    <property type="match status" value="1"/>
</dbReference>
<dbReference type="STRING" id="1160497.A0A1L9VR95"/>
<dbReference type="VEuPathDB" id="FungiDB:ASPGLDRAFT_64698"/>
<dbReference type="OrthoDB" id="10265971at2759"/>
<name>A0A1L9VR95_ASPGL</name>